<dbReference type="InterPro" id="IPR000938">
    <property type="entry name" value="CAP-Gly_domain"/>
</dbReference>
<dbReference type="AlphaFoldDB" id="W2S9M2"/>
<organism evidence="5 6">
    <name type="scientific">Cyphellophora europaea (strain CBS 101466)</name>
    <name type="common">Phialophora europaea</name>
    <dbReference type="NCBI Taxonomy" id="1220924"/>
    <lineage>
        <taxon>Eukaryota</taxon>
        <taxon>Fungi</taxon>
        <taxon>Dikarya</taxon>
        <taxon>Ascomycota</taxon>
        <taxon>Pezizomycotina</taxon>
        <taxon>Eurotiomycetes</taxon>
        <taxon>Chaetothyriomycetidae</taxon>
        <taxon>Chaetothyriales</taxon>
        <taxon>Cyphellophoraceae</taxon>
        <taxon>Cyphellophora</taxon>
    </lineage>
</organism>
<dbReference type="EMBL" id="KB822714">
    <property type="protein sequence ID" value="ETN44738.1"/>
    <property type="molecule type" value="Genomic_DNA"/>
</dbReference>
<dbReference type="VEuPathDB" id="FungiDB:HMPREF1541_10408"/>
<dbReference type="SUPFAM" id="SSF52058">
    <property type="entry name" value="L domain-like"/>
    <property type="match status" value="1"/>
</dbReference>
<protein>
    <recommendedName>
        <fullName evidence="4">CAP-Gly domain-containing protein</fullName>
    </recommendedName>
</protein>
<name>W2S9M2_CYPE1</name>
<proteinExistence type="predicted"/>
<evidence type="ECO:0000256" key="1">
    <source>
        <dbReference type="ARBA" id="ARBA00022614"/>
    </source>
</evidence>
<evidence type="ECO:0000313" key="6">
    <source>
        <dbReference type="Proteomes" id="UP000030752"/>
    </source>
</evidence>
<evidence type="ECO:0000313" key="5">
    <source>
        <dbReference type="EMBL" id="ETN44738.1"/>
    </source>
</evidence>
<dbReference type="InterPro" id="IPR032675">
    <property type="entry name" value="LRR_dom_sf"/>
</dbReference>
<dbReference type="Gene3D" id="2.30.30.190">
    <property type="entry name" value="CAP Gly-rich-like domain"/>
    <property type="match status" value="1"/>
</dbReference>
<keyword evidence="6" id="KW-1185">Reference proteome</keyword>
<dbReference type="GeneID" id="19977747"/>
<dbReference type="InterPro" id="IPR001611">
    <property type="entry name" value="Leu-rich_rpt"/>
</dbReference>
<dbReference type="SUPFAM" id="SSF74924">
    <property type="entry name" value="Cap-Gly domain"/>
    <property type="match status" value="1"/>
</dbReference>
<keyword evidence="2" id="KW-0677">Repeat</keyword>
<dbReference type="FunCoup" id="W2S9M2">
    <property type="interactions" value="633"/>
</dbReference>
<dbReference type="Pfam" id="PF01302">
    <property type="entry name" value="CAP_GLY"/>
    <property type="match status" value="1"/>
</dbReference>
<accession>W2S9M2</accession>
<dbReference type="InParanoid" id="W2S9M2"/>
<dbReference type="InterPro" id="IPR036859">
    <property type="entry name" value="CAP-Gly_dom_sf"/>
</dbReference>
<sequence length="645" mass="72404">MAFYHQKRLVLDGNLCTVRYHGPLEGTSGEWLGVEWDDPTRGKHDGSHKGKRVFQCLSTSPTAASFIRPARKPDETRTVLQAIKYKYEHAPQANGSLKGPGYQIIEISKKKVEEVGFDKINEQMSHLENLKVVLLDQLKVSGLTKSVVKADVQAARTELAETCPNIIELDVGWNPIEDWNDILLTCSALKKLRTLKASGLRLRSLRPQQQVEHITELHLSECLLRMSEVLSLLSLDDKPVFPNLNTLWLSSNELDSFDVSDSSSIVGSITSLVIENNRFTTLAPLQELLRHFPNLTSLSLQGNLVSSTGLPPSTMLSSTLKDLNIASNNISTFHTVDALPTLFPSLASLRISKNPLYDALAQGSTATSTSGRPSDTAFYLTLARLPTLTTLNYTTVTPRDREEGEIYYLFITEKEIRTKIATAPTSSHDTILRDLRPSYTRYARLCEKYERVNVLLSSSPAAVLEAAKTPLFAEGNVKSLAGRLVRAVFYVASSDRRFERVLPRTTPVYTLKSLLARELGLRPLHFRLVYESPELDPVQVTTTKLYGGREQWEAWGRWDVDLQPPVDETRVSGGETRRESNGMAVDDDEEEIGGKWVDGELLKGGTRWRRREVEVLDGMREWGDYLESDLQDVKMRIELFDKIGQ</sequence>
<feature type="domain" description="CAP-Gly" evidence="4">
    <location>
        <begin position="22"/>
        <end position="68"/>
    </location>
</feature>
<dbReference type="RefSeq" id="XP_008713301.1">
    <property type="nucleotide sequence ID" value="XM_008715079.1"/>
</dbReference>
<dbReference type="PANTHER" id="PTHR18849:SF0">
    <property type="entry name" value="CILIA- AND FLAGELLA-ASSOCIATED PROTEIN 410-RELATED"/>
    <property type="match status" value="1"/>
</dbReference>
<evidence type="ECO:0000259" key="4">
    <source>
        <dbReference type="PROSITE" id="PS50245"/>
    </source>
</evidence>
<reference evidence="5 6" key="1">
    <citation type="submission" date="2013-03" db="EMBL/GenBank/DDBJ databases">
        <title>The Genome Sequence of Phialophora europaea CBS 101466.</title>
        <authorList>
            <consortium name="The Broad Institute Genomics Platform"/>
            <person name="Cuomo C."/>
            <person name="de Hoog S."/>
            <person name="Gorbushina A."/>
            <person name="Walker B."/>
            <person name="Young S.K."/>
            <person name="Zeng Q."/>
            <person name="Gargeya S."/>
            <person name="Fitzgerald M."/>
            <person name="Haas B."/>
            <person name="Abouelleil A."/>
            <person name="Allen A.W."/>
            <person name="Alvarado L."/>
            <person name="Arachchi H.M."/>
            <person name="Berlin A.M."/>
            <person name="Chapman S.B."/>
            <person name="Gainer-Dewar J."/>
            <person name="Goldberg J."/>
            <person name="Griggs A."/>
            <person name="Gujja S."/>
            <person name="Hansen M."/>
            <person name="Howarth C."/>
            <person name="Imamovic A."/>
            <person name="Ireland A."/>
            <person name="Larimer J."/>
            <person name="McCowan C."/>
            <person name="Murphy C."/>
            <person name="Pearson M."/>
            <person name="Poon T.W."/>
            <person name="Priest M."/>
            <person name="Roberts A."/>
            <person name="Saif S."/>
            <person name="Shea T."/>
            <person name="Sisk P."/>
            <person name="Sykes S."/>
            <person name="Wortman J."/>
            <person name="Nusbaum C."/>
            <person name="Birren B."/>
        </authorList>
    </citation>
    <scope>NUCLEOTIDE SEQUENCE [LARGE SCALE GENOMIC DNA]</scope>
    <source>
        <strain evidence="5 6">CBS 101466</strain>
    </source>
</reference>
<dbReference type="OrthoDB" id="5273213at2759"/>
<dbReference type="SMART" id="SM01052">
    <property type="entry name" value="CAP_GLY"/>
    <property type="match status" value="1"/>
</dbReference>
<dbReference type="PROSITE" id="PS50245">
    <property type="entry name" value="CAP_GLY_2"/>
    <property type="match status" value="1"/>
</dbReference>
<feature type="region of interest" description="Disordered" evidence="3">
    <location>
        <begin position="566"/>
        <end position="586"/>
    </location>
</feature>
<evidence type="ECO:0000256" key="3">
    <source>
        <dbReference type="SAM" id="MobiDB-lite"/>
    </source>
</evidence>
<gene>
    <name evidence="5" type="ORF">HMPREF1541_10408</name>
</gene>
<dbReference type="PROSITE" id="PS51450">
    <property type="entry name" value="LRR"/>
    <property type="match status" value="1"/>
</dbReference>
<dbReference type="PANTHER" id="PTHR18849">
    <property type="entry name" value="LEUCINE RICH REPEAT PROTEIN"/>
    <property type="match status" value="1"/>
</dbReference>
<evidence type="ECO:0000256" key="2">
    <source>
        <dbReference type="ARBA" id="ARBA00022737"/>
    </source>
</evidence>
<dbReference type="HOGENOM" id="CLU_017716_3_1_1"/>
<keyword evidence="1" id="KW-0433">Leucine-rich repeat</keyword>
<dbReference type="Gene3D" id="3.80.10.10">
    <property type="entry name" value="Ribonuclease Inhibitor"/>
    <property type="match status" value="3"/>
</dbReference>
<dbReference type="eggNOG" id="KOG3207">
    <property type="taxonomic scope" value="Eukaryota"/>
</dbReference>
<dbReference type="Proteomes" id="UP000030752">
    <property type="component" value="Unassembled WGS sequence"/>
</dbReference>
<feature type="compositionally biased region" description="Basic and acidic residues" evidence="3">
    <location>
        <begin position="567"/>
        <end position="580"/>
    </location>
</feature>
<dbReference type="STRING" id="1220924.W2S9M2"/>